<dbReference type="Pfam" id="PF22580">
    <property type="entry name" value="KYNU_C"/>
    <property type="match status" value="1"/>
</dbReference>
<dbReference type="RefSeq" id="WP_078976493.1">
    <property type="nucleotide sequence ID" value="NZ_MWQN01000001.1"/>
</dbReference>
<dbReference type="SUPFAM" id="SSF53383">
    <property type="entry name" value="PLP-dependent transferases"/>
    <property type="match status" value="1"/>
</dbReference>
<dbReference type="UniPathway" id="UPA00334">
    <property type="reaction ID" value="UER00455"/>
</dbReference>
<evidence type="ECO:0000256" key="4">
    <source>
        <dbReference type="HAMAP-Rule" id="MF_01970"/>
    </source>
</evidence>
<dbReference type="InterPro" id="IPR015421">
    <property type="entry name" value="PyrdxlP-dep_Trfase_major"/>
</dbReference>
<comment type="pathway">
    <text evidence="4 6">Amino-acid degradation; L-kynurenine degradation; L-alanine and anthranilate from L-kynurenine: step 1/1.</text>
</comment>
<dbReference type="STRING" id="159449.B4N89_15940"/>
<dbReference type="InterPro" id="IPR010111">
    <property type="entry name" value="Kynureninase"/>
</dbReference>
<dbReference type="EC" id="3.7.1.3" evidence="4 5"/>
<dbReference type="PIRSF" id="PIRSF038800">
    <property type="entry name" value="KYNU"/>
    <property type="match status" value="1"/>
</dbReference>
<comment type="caution">
    <text evidence="8">The sequence shown here is derived from an EMBL/GenBank/DDBJ whole genome shotgun (WGS) entry which is preliminary data.</text>
</comment>
<keyword evidence="3 4" id="KW-0663">Pyridoxal phosphate</keyword>
<dbReference type="GO" id="GO:0030429">
    <property type="term" value="F:kynureninase activity"/>
    <property type="evidence" value="ECO:0007669"/>
    <property type="project" value="UniProtKB-UniRule"/>
</dbReference>
<feature type="binding site" evidence="4">
    <location>
        <position position="275"/>
    </location>
    <ligand>
        <name>pyridoxal 5'-phosphate</name>
        <dbReference type="ChEBI" id="CHEBI:597326"/>
    </ligand>
</feature>
<dbReference type="OrthoDB" id="9812626at2"/>
<comment type="function">
    <text evidence="4 6">Catalyzes the cleavage of L-kynurenine (L-Kyn) and L-3-hydroxykynurenine (L-3OHKyn) into anthranilic acid (AA) and 3-hydroxyanthranilic acid (3-OHAA), respectively.</text>
</comment>
<dbReference type="PANTHER" id="PTHR14084">
    <property type="entry name" value="KYNURENINASE"/>
    <property type="match status" value="1"/>
</dbReference>
<dbReference type="InterPro" id="IPR015422">
    <property type="entry name" value="PyrdxlP-dep_Trfase_small"/>
</dbReference>
<comment type="pathway">
    <text evidence="4 6">Cofactor biosynthesis; NAD(+) biosynthesis; quinolinate from L-kynurenine: step 2/3.</text>
</comment>
<reference evidence="8 9" key="1">
    <citation type="submission" date="2017-03" db="EMBL/GenBank/DDBJ databases">
        <title>Draft genome sequence of Streptomyces scabrisporus NF3, endophyte isolated from Amphipterygium adstringens.</title>
        <authorList>
            <person name="Vazquez M."/>
            <person name="Ceapa C.D."/>
            <person name="Rodriguez Luna D."/>
            <person name="Sanchez Esquivel S."/>
        </authorList>
    </citation>
    <scope>NUCLEOTIDE SEQUENCE [LARGE SCALE GENOMIC DNA]</scope>
    <source>
        <strain evidence="8 9">NF3</strain>
    </source>
</reference>
<feature type="binding site" evidence="4">
    <location>
        <position position="245"/>
    </location>
    <ligand>
        <name>pyridoxal 5'-phosphate</name>
        <dbReference type="ChEBI" id="CHEBI:597326"/>
    </ligand>
</feature>
<dbReference type="EMBL" id="MWQN01000001">
    <property type="protein sequence ID" value="OPC82224.1"/>
    <property type="molecule type" value="Genomic_DNA"/>
</dbReference>
<evidence type="ECO:0000256" key="5">
    <source>
        <dbReference type="NCBIfam" id="TIGR01814"/>
    </source>
</evidence>
<dbReference type="PANTHER" id="PTHR14084:SF0">
    <property type="entry name" value="KYNURENINASE"/>
    <property type="match status" value="1"/>
</dbReference>
<dbReference type="GO" id="GO:0030170">
    <property type="term" value="F:pyridoxal phosphate binding"/>
    <property type="evidence" value="ECO:0007669"/>
    <property type="project" value="UniProtKB-UniRule"/>
</dbReference>
<evidence type="ECO:0000256" key="6">
    <source>
        <dbReference type="PIRNR" id="PIRNR038800"/>
    </source>
</evidence>
<dbReference type="GO" id="GO:0009435">
    <property type="term" value="P:NAD+ biosynthetic process"/>
    <property type="evidence" value="ECO:0007669"/>
    <property type="project" value="UniProtKB-UniRule"/>
</dbReference>
<evidence type="ECO:0000313" key="9">
    <source>
        <dbReference type="Proteomes" id="UP000190037"/>
    </source>
</evidence>
<evidence type="ECO:0000256" key="1">
    <source>
        <dbReference type="ARBA" id="ARBA00022642"/>
    </source>
</evidence>
<feature type="binding site" evidence="4">
    <location>
        <position position="301"/>
    </location>
    <ligand>
        <name>pyridoxal 5'-phosphate</name>
        <dbReference type="ChEBI" id="CHEBI:597326"/>
    </ligand>
</feature>
<dbReference type="NCBIfam" id="TIGR01814">
    <property type="entry name" value="kynureninase"/>
    <property type="match status" value="1"/>
</dbReference>
<comment type="catalytic activity">
    <reaction evidence="6">
        <text>3-hydroxy-L-kynurenine + H2O = 3-hydroxyanthranilate + L-alanine + H(+)</text>
        <dbReference type="Rhea" id="RHEA:25143"/>
        <dbReference type="ChEBI" id="CHEBI:15377"/>
        <dbReference type="ChEBI" id="CHEBI:15378"/>
        <dbReference type="ChEBI" id="CHEBI:36559"/>
        <dbReference type="ChEBI" id="CHEBI:57972"/>
        <dbReference type="ChEBI" id="CHEBI:58125"/>
        <dbReference type="EC" id="3.7.1.3"/>
    </reaction>
</comment>
<comment type="similarity">
    <text evidence="4 6">Belongs to the kynureninase family.</text>
</comment>
<name>A0A1T3NZN4_9ACTN</name>
<evidence type="ECO:0000256" key="3">
    <source>
        <dbReference type="ARBA" id="ARBA00022898"/>
    </source>
</evidence>
<feature type="modified residue" description="N6-(pyridoxal phosphate)lysine" evidence="4">
    <location>
        <position position="246"/>
    </location>
</feature>
<gene>
    <name evidence="4" type="primary">kynU</name>
    <name evidence="8" type="ORF">B4N89_15940</name>
</gene>
<feature type="binding site" evidence="4">
    <location>
        <begin position="148"/>
        <end position="151"/>
    </location>
    <ligand>
        <name>pyridoxal 5'-phosphate</name>
        <dbReference type="ChEBI" id="CHEBI:597326"/>
    </ligand>
</feature>
<feature type="compositionally biased region" description="Polar residues" evidence="7">
    <location>
        <begin position="16"/>
        <end position="25"/>
    </location>
</feature>
<dbReference type="UniPathway" id="UPA00253">
    <property type="reaction ID" value="UER00329"/>
</dbReference>
<comment type="caution">
    <text evidence="4">Lacks conserved residue(s) required for the propagation of feature annotation.</text>
</comment>
<dbReference type="GO" id="GO:0043420">
    <property type="term" value="P:anthranilate metabolic process"/>
    <property type="evidence" value="ECO:0007669"/>
    <property type="project" value="TreeGrafter"/>
</dbReference>
<evidence type="ECO:0000313" key="8">
    <source>
        <dbReference type="EMBL" id="OPC82224.1"/>
    </source>
</evidence>
<feature type="binding site" evidence="4">
    <location>
        <position position="223"/>
    </location>
    <ligand>
        <name>pyridoxal 5'-phosphate</name>
        <dbReference type="ChEBI" id="CHEBI:597326"/>
    </ligand>
</feature>
<feature type="binding site" evidence="4">
    <location>
        <position position="121"/>
    </location>
    <ligand>
        <name>pyridoxal 5'-phosphate</name>
        <dbReference type="ChEBI" id="CHEBI:597326"/>
    </ligand>
</feature>
<dbReference type="GO" id="GO:0019805">
    <property type="term" value="P:quinolinate biosynthetic process"/>
    <property type="evidence" value="ECO:0007669"/>
    <property type="project" value="UniProtKB-UniRule"/>
</dbReference>
<sequence length="431" mass="45203">MSDSLLNAVADDSSDQRSTSGLAAGRSTTAAGLDAADPLAHVRERFLLPEGVIYLDGNSLGALPAGVPEALRDAVHRQWGTDLIRSWNANDWWGAPARIGDRIGALIGAAPGRVVCGDSTSIQIFNAIAGALRLRPGRRVVLADPDSFPTDLYLADSIAGLLGAEVRRVPVGEAAEVLRADGDTIAVIAYNHVDYRSGELRDLPGLTAAAHAAGALALWDLCHSAGAFPIDLDAHEVDLAVGCGYKYLSGGPGAPAFVYVAERHIAAFEPALTGWHGHANPFGMEAGYAPAPGIERARIGTPPLLSMLALEAALDAYDGVSMAEVRAKGLALTDLFIACVDDLGLETLTPTEHARRGSQVAVRHPEAHAVMAALIDRGVIGDVRPPDVLRFGFNPLYIGHADVVEAARVLGDILETGAYKDARYAVRSTVT</sequence>
<keyword evidence="1 4" id="KW-0662">Pyridine nucleotide biosynthesis</keyword>
<dbReference type="HAMAP" id="MF_01970">
    <property type="entry name" value="Kynureninase"/>
    <property type="match status" value="1"/>
</dbReference>
<dbReference type="Gene3D" id="3.40.640.10">
    <property type="entry name" value="Type I PLP-dependent aspartate aminotransferase-like (Major domain)"/>
    <property type="match status" value="1"/>
</dbReference>
<evidence type="ECO:0000256" key="2">
    <source>
        <dbReference type="ARBA" id="ARBA00022801"/>
    </source>
</evidence>
<comment type="cofactor">
    <cofactor evidence="4 6">
        <name>pyridoxal 5'-phosphate</name>
        <dbReference type="ChEBI" id="CHEBI:597326"/>
    </cofactor>
</comment>
<organism evidence="8 9">
    <name type="scientific">Embleya scabrispora</name>
    <dbReference type="NCBI Taxonomy" id="159449"/>
    <lineage>
        <taxon>Bacteria</taxon>
        <taxon>Bacillati</taxon>
        <taxon>Actinomycetota</taxon>
        <taxon>Actinomycetes</taxon>
        <taxon>Kitasatosporales</taxon>
        <taxon>Streptomycetaceae</taxon>
        <taxon>Embleya</taxon>
    </lineage>
</organism>
<dbReference type="Gene3D" id="3.90.1150.10">
    <property type="entry name" value="Aspartate Aminotransferase, domain 1"/>
    <property type="match status" value="1"/>
</dbReference>
<protein>
    <recommendedName>
        <fullName evidence="4 5">Kynureninase</fullName>
        <ecNumber evidence="4 5">3.7.1.3</ecNumber>
    </recommendedName>
    <alternativeName>
        <fullName evidence="4">L-kynurenine hydrolase</fullName>
    </alternativeName>
</protein>
<comment type="subunit">
    <text evidence="4 6">Homodimer.</text>
</comment>
<feature type="region of interest" description="Disordered" evidence="7">
    <location>
        <begin position="1"/>
        <end position="25"/>
    </location>
</feature>
<feature type="binding site" evidence="4">
    <location>
        <position position="220"/>
    </location>
    <ligand>
        <name>pyridoxal 5'-phosphate</name>
        <dbReference type="ChEBI" id="CHEBI:597326"/>
    </ligand>
</feature>
<accession>A0A1T3NZN4</accession>
<dbReference type="GO" id="GO:0019441">
    <property type="term" value="P:L-tryptophan catabolic process to kynurenine"/>
    <property type="evidence" value="ECO:0007669"/>
    <property type="project" value="TreeGrafter"/>
</dbReference>
<dbReference type="AlphaFoldDB" id="A0A1T3NZN4"/>
<dbReference type="Proteomes" id="UP000190037">
    <property type="component" value="Unassembled WGS sequence"/>
</dbReference>
<dbReference type="InterPro" id="IPR015424">
    <property type="entry name" value="PyrdxlP-dep_Trfase"/>
</dbReference>
<proteinExistence type="inferred from homology"/>
<feature type="binding site" evidence="4">
    <location>
        <position position="120"/>
    </location>
    <ligand>
        <name>pyridoxal 5'-phosphate</name>
        <dbReference type="ChEBI" id="CHEBI:597326"/>
    </ligand>
</feature>
<keyword evidence="9" id="KW-1185">Reference proteome</keyword>
<dbReference type="GO" id="GO:0005737">
    <property type="term" value="C:cytoplasm"/>
    <property type="evidence" value="ECO:0007669"/>
    <property type="project" value="UniProtKB-UniRule"/>
</dbReference>
<dbReference type="GO" id="GO:0097053">
    <property type="term" value="P:L-kynurenine catabolic process"/>
    <property type="evidence" value="ECO:0007669"/>
    <property type="project" value="UniProtKB-UniRule"/>
</dbReference>
<comment type="catalytic activity">
    <reaction evidence="4 6">
        <text>L-kynurenine + H2O = anthranilate + L-alanine + H(+)</text>
        <dbReference type="Rhea" id="RHEA:16813"/>
        <dbReference type="ChEBI" id="CHEBI:15377"/>
        <dbReference type="ChEBI" id="CHEBI:15378"/>
        <dbReference type="ChEBI" id="CHEBI:16567"/>
        <dbReference type="ChEBI" id="CHEBI:57959"/>
        <dbReference type="ChEBI" id="CHEBI:57972"/>
        <dbReference type="EC" id="3.7.1.3"/>
    </reaction>
</comment>
<evidence type="ECO:0000256" key="7">
    <source>
        <dbReference type="SAM" id="MobiDB-lite"/>
    </source>
</evidence>
<keyword evidence="2 4" id="KW-0378">Hydrolase</keyword>